<dbReference type="RefSeq" id="WP_127748667.1">
    <property type="nucleotide sequence ID" value="NZ_CP033219.1"/>
</dbReference>
<organism evidence="1 2">
    <name type="scientific">Parasedimentitalea marina</name>
    <dbReference type="NCBI Taxonomy" id="2483033"/>
    <lineage>
        <taxon>Bacteria</taxon>
        <taxon>Pseudomonadati</taxon>
        <taxon>Pseudomonadota</taxon>
        <taxon>Alphaproteobacteria</taxon>
        <taxon>Rhodobacterales</taxon>
        <taxon>Paracoccaceae</taxon>
        <taxon>Parasedimentitalea</taxon>
    </lineage>
</organism>
<proteinExistence type="predicted"/>
<reference evidence="1 2" key="1">
    <citation type="submission" date="2018-10" db="EMBL/GenBank/DDBJ databases">
        <title>Parasedimentitalea marina sp. nov., a psychrophilic bacterium isolated from deep seawater of the New Britain Trench.</title>
        <authorList>
            <person name="Cao J."/>
        </authorList>
    </citation>
    <scope>NUCLEOTIDE SEQUENCE [LARGE SCALE GENOMIC DNA]</scope>
    <source>
        <strain evidence="1 2">W43</strain>
    </source>
</reference>
<keyword evidence="2" id="KW-1185">Reference proteome</keyword>
<sequence length="137" mass="14478">MPPIDLSENSAADPAAQLAPRLRAYLCQVAGQAVPITYQALAKALGLAPPNTIHRLTLALEYLIKEDAAANQPLIAALVVSKTRNGLPAPGFFDCAQRVGRFSGDHSGPEQLAFHTAEFDAAVTFWRVTPESPAASA</sequence>
<gene>
    <name evidence="1" type="ORF">EBB79_09635</name>
</gene>
<evidence type="ECO:0000313" key="2">
    <source>
        <dbReference type="Proteomes" id="UP000283063"/>
    </source>
</evidence>
<protein>
    <submittedName>
        <fullName evidence="1">Uncharacterized protein</fullName>
    </submittedName>
</protein>
<dbReference type="Proteomes" id="UP000283063">
    <property type="component" value="Chromosome"/>
</dbReference>
<dbReference type="OrthoDB" id="14198at2"/>
<name>A0A3T0N255_9RHOB</name>
<accession>A0A3T0N255</accession>
<evidence type="ECO:0000313" key="1">
    <source>
        <dbReference type="EMBL" id="AZV78106.1"/>
    </source>
</evidence>
<dbReference type="EMBL" id="CP033219">
    <property type="protein sequence ID" value="AZV78106.1"/>
    <property type="molecule type" value="Genomic_DNA"/>
</dbReference>
<dbReference type="KEGG" id="sedi:EBB79_09635"/>
<dbReference type="AlphaFoldDB" id="A0A3T0N255"/>